<evidence type="ECO:0000313" key="9">
    <source>
        <dbReference type="EMBL" id="MBB5325031.1"/>
    </source>
</evidence>
<dbReference type="InterPro" id="IPR023418">
    <property type="entry name" value="Thyroxine_BS"/>
</dbReference>
<dbReference type="RefSeq" id="WP_183254230.1">
    <property type="nucleotide sequence ID" value="NZ_JACHEP010000011.1"/>
</dbReference>
<proteinExistence type="inferred from homology"/>
<dbReference type="Gene3D" id="2.60.40.180">
    <property type="entry name" value="Transthyretin/hydroxyisourate hydrolase domain"/>
    <property type="match status" value="1"/>
</dbReference>
<comment type="caution">
    <text evidence="9">The sequence shown here is derived from an EMBL/GenBank/DDBJ whole genome shotgun (WGS) entry which is preliminary data.</text>
</comment>
<evidence type="ECO:0000256" key="4">
    <source>
        <dbReference type="ARBA" id="ARBA00011881"/>
    </source>
</evidence>
<dbReference type="EMBL" id="JACHEP010000011">
    <property type="protein sequence ID" value="MBB5325031.1"/>
    <property type="molecule type" value="Genomic_DNA"/>
</dbReference>
<dbReference type="GO" id="GO:0006144">
    <property type="term" value="P:purine nucleobase metabolic process"/>
    <property type="evidence" value="ECO:0007669"/>
    <property type="project" value="UniProtKB-KW"/>
</dbReference>
<comment type="subunit">
    <text evidence="4 7">Homotetramer.</text>
</comment>
<name>A0A7W8MW66_9BACL</name>
<sequence length="120" mass="13833">MNGITTHILDLTHGTPAKNVKVSLFFLEHGLETKKRLLQTTTTNQNGRVDQPLLKQDEMIPGEYELLFYIGDYFREKGLKLEVPMFLDKVVVRFGISQPNSHYHIPLLISPWGYQVYRGS</sequence>
<gene>
    <name evidence="9" type="ORF">HNQ34_002130</name>
</gene>
<evidence type="ECO:0000256" key="2">
    <source>
        <dbReference type="ARBA" id="ARBA00002704"/>
    </source>
</evidence>
<comment type="function">
    <text evidence="2">Catalyzes the hydrolysis of 5-hydroxyisourate (HIU) to 2-oxo-4-hydroxy-4-carboxy-5-ureidoimidazoline (OHCU).</text>
</comment>
<dbReference type="NCBIfam" id="TIGR02962">
    <property type="entry name" value="hdxy_isourate"/>
    <property type="match status" value="1"/>
</dbReference>
<dbReference type="PROSITE" id="PS00769">
    <property type="entry name" value="TRANSTHYRETIN_2"/>
    <property type="match status" value="1"/>
</dbReference>
<protein>
    <recommendedName>
        <fullName evidence="7">5-hydroxyisourate hydrolase</fullName>
        <shortName evidence="7">HIU hydrolase</shortName>
        <shortName evidence="7">HIUHase</shortName>
        <ecNumber evidence="7">3.5.2.17</ecNumber>
    </recommendedName>
</protein>
<comment type="catalytic activity">
    <reaction evidence="1 7">
        <text>5-hydroxyisourate + H2O = 5-hydroxy-2-oxo-4-ureido-2,5-dihydro-1H-imidazole-5-carboxylate + H(+)</text>
        <dbReference type="Rhea" id="RHEA:23736"/>
        <dbReference type="ChEBI" id="CHEBI:15377"/>
        <dbReference type="ChEBI" id="CHEBI:15378"/>
        <dbReference type="ChEBI" id="CHEBI:18072"/>
        <dbReference type="ChEBI" id="CHEBI:58639"/>
        <dbReference type="EC" id="3.5.2.17"/>
    </reaction>
</comment>
<evidence type="ECO:0000256" key="1">
    <source>
        <dbReference type="ARBA" id="ARBA00001043"/>
    </source>
</evidence>
<reference evidence="9 10" key="1">
    <citation type="submission" date="2020-08" db="EMBL/GenBank/DDBJ databases">
        <title>Genomic Encyclopedia of Type Strains, Phase IV (KMG-IV): sequencing the most valuable type-strain genomes for metagenomic binning, comparative biology and taxonomic classification.</title>
        <authorList>
            <person name="Goeker M."/>
        </authorList>
    </citation>
    <scope>NUCLEOTIDE SEQUENCE [LARGE SCALE GENOMIC DNA]</scope>
    <source>
        <strain evidence="9 10">DSM 16325</strain>
    </source>
</reference>
<evidence type="ECO:0000256" key="3">
    <source>
        <dbReference type="ARBA" id="ARBA00009850"/>
    </source>
</evidence>
<dbReference type="SUPFAM" id="SSF49472">
    <property type="entry name" value="Transthyretin (synonym: prealbumin)"/>
    <property type="match status" value="1"/>
</dbReference>
<dbReference type="InterPro" id="IPR023419">
    <property type="entry name" value="Transthyretin_CS"/>
</dbReference>
<dbReference type="PANTHER" id="PTHR10395">
    <property type="entry name" value="URICASE AND TRANSTHYRETIN-RELATED"/>
    <property type="match status" value="1"/>
</dbReference>
<dbReference type="GO" id="GO:0033971">
    <property type="term" value="F:hydroxyisourate hydrolase activity"/>
    <property type="evidence" value="ECO:0007669"/>
    <property type="project" value="UniProtKB-EC"/>
</dbReference>
<keyword evidence="6 7" id="KW-0378">Hydrolase</keyword>
<evidence type="ECO:0000256" key="6">
    <source>
        <dbReference type="ARBA" id="ARBA00022801"/>
    </source>
</evidence>
<keyword evidence="5 7" id="KW-0659">Purine metabolism</keyword>
<dbReference type="InterPro" id="IPR023416">
    <property type="entry name" value="Transthyretin/HIU_hydrolase_d"/>
</dbReference>
<evidence type="ECO:0000256" key="7">
    <source>
        <dbReference type="RuleBase" id="RU361270"/>
    </source>
</evidence>
<evidence type="ECO:0000259" key="8">
    <source>
        <dbReference type="Pfam" id="PF00576"/>
    </source>
</evidence>
<comment type="similarity">
    <text evidence="3 7">Belongs to the transthyretin family. 5-hydroxyisourate hydrolase subfamily.</text>
</comment>
<dbReference type="EC" id="3.5.2.17" evidence="7"/>
<evidence type="ECO:0000256" key="5">
    <source>
        <dbReference type="ARBA" id="ARBA00022631"/>
    </source>
</evidence>
<dbReference type="Proteomes" id="UP000520011">
    <property type="component" value="Unassembled WGS sequence"/>
</dbReference>
<dbReference type="PROSITE" id="PS00768">
    <property type="entry name" value="TRANSTHYRETIN_1"/>
    <property type="match status" value="1"/>
</dbReference>
<accession>A0A7W8MW66</accession>
<dbReference type="CDD" id="cd05822">
    <property type="entry name" value="TLP_HIUase"/>
    <property type="match status" value="1"/>
</dbReference>
<dbReference type="InterPro" id="IPR014306">
    <property type="entry name" value="Hydroxyisourate_hydrolase"/>
</dbReference>
<dbReference type="Pfam" id="PF00576">
    <property type="entry name" value="Transthyretin"/>
    <property type="match status" value="1"/>
</dbReference>
<dbReference type="PANTHER" id="PTHR10395:SF7">
    <property type="entry name" value="5-HYDROXYISOURATE HYDROLASE"/>
    <property type="match status" value="1"/>
</dbReference>
<dbReference type="AlphaFoldDB" id="A0A7W8MW66"/>
<evidence type="ECO:0000313" key="10">
    <source>
        <dbReference type="Proteomes" id="UP000520011"/>
    </source>
</evidence>
<feature type="domain" description="Transthyretin/hydroxyisourate hydrolase" evidence="8">
    <location>
        <begin position="4"/>
        <end position="119"/>
    </location>
</feature>
<organism evidence="9 10">
    <name type="scientific">Anoxybacteroides tepidamans</name>
    <dbReference type="NCBI Taxonomy" id="265948"/>
    <lineage>
        <taxon>Bacteria</taxon>
        <taxon>Bacillati</taxon>
        <taxon>Bacillota</taxon>
        <taxon>Bacilli</taxon>
        <taxon>Bacillales</taxon>
        <taxon>Anoxybacillaceae</taxon>
        <taxon>Anoxybacteroides</taxon>
    </lineage>
</organism>
<keyword evidence="10" id="KW-1185">Reference proteome</keyword>
<dbReference type="InterPro" id="IPR036817">
    <property type="entry name" value="Transthyretin/HIU_hydrolase_sf"/>
</dbReference>